<feature type="compositionally biased region" description="Polar residues" evidence="6">
    <location>
        <begin position="1450"/>
        <end position="1465"/>
    </location>
</feature>
<feature type="domain" description="START" evidence="8">
    <location>
        <begin position="162"/>
        <end position="246"/>
    </location>
</feature>
<feature type="compositionally biased region" description="Basic and acidic residues" evidence="6">
    <location>
        <begin position="1438"/>
        <end position="1448"/>
    </location>
</feature>
<feature type="compositionally biased region" description="Polar residues" evidence="6">
    <location>
        <begin position="857"/>
        <end position="866"/>
    </location>
</feature>
<feature type="compositionally biased region" description="Basic and acidic residues" evidence="6">
    <location>
        <begin position="759"/>
        <end position="776"/>
    </location>
</feature>
<dbReference type="GO" id="GO:0008270">
    <property type="term" value="F:zinc ion binding"/>
    <property type="evidence" value="ECO:0007669"/>
    <property type="project" value="UniProtKB-KW"/>
</dbReference>
<dbReference type="PANTHER" id="PTHR13510:SF44">
    <property type="entry name" value="RABENOSYN-5"/>
    <property type="match status" value="1"/>
</dbReference>
<dbReference type="Gene3D" id="3.30.530.20">
    <property type="match status" value="1"/>
</dbReference>
<feature type="compositionally biased region" description="Polar residues" evidence="6">
    <location>
        <begin position="644"/>
        <end position="663"/>
    </location>
</feature>
<feature type="compositionally biased region" description="Basic and acidic residues" evidence="6">
    <location>
        <begin position="1543"/>
        <end position="1553"/>
    </location>
</feature>
<feature type="region of interest" description="Disordered" evidence="6">
    <location>
        <begin position="1"/>
        <end position="29"/>
    </location>
</feature>
<dbReference type="InterPro" id="IPR023393">
    <property type="entry name" value="START-like_dom_sf"/>
</dbReference>
<feature type="compositionally biased region" description="Basic and acidic residues" evidence="6">
    <location>
        <begin position="1629"/>
        <end position="1643"/>
    </location>
</feature>
<keyword evidence="10" id="KW-1185">Reference proteome</keyword>
<dbReference type="OMA" id="RDIPHED"/>
<dbReference type="InterPro" id="IPR000306">
    <property type="entry name" value="Znf_FYVE"/>
</dbReference>
<evidence type="ECO:0000256" key="4">
    <source>
        <dbReference type="PROSITE-ProRule" id="PRU00091"/>
    </source>
</evidence>
<keyword evidence="2 4" id="KW-0863">Zinc-finger</keyword>
<sequence length="1929" mass="216428">MGRARSLSRRRAQSGASGTSRNEYWQPPPLTTSERAYMIRKAKEASVALVDHAHTLDGPVQWHYTGKFRGIQMYRGEGSYDNMGATGTEYLCGVTTMIGSIEEVAGYFDQQTTEDMVAKKAEDVLDCGVLYSLVYGDPKNLFYRVSAKYLLYEGPSAFSRDRDYCFLECQNTFRHASGRRGWVLSMHSIKLPSCPEVEGVVRGSMYQSGYVFVEAEKDGYMDVMHSLQINFKSSSRLPHFLLNSTLKQRISSVVTISRHIQTSRMGRQTLLRKEDLMPKRARALCANCSRKFSLFVRKTRCRVCGEVVCHPCAPQVLISTARGPAKTRVCTKCYNTSRGEEYEPEINSRRLQNNTRYSDILQDHDEHLNLYHGEDEGSMNEDGGEDGLEEQSDYSVFAQSRFTDASRDSMVPSHFNASKYHFDSQFDGSSQFDASSEMDESQYYDGGSSESSYISGVSGTSSSDWEGDSTTASKAAWHRAKPTYYNHDSQAFVPVGSDMYGSKNHRKENSASHADRRKQWYNAAPILEDEPSSHSGHDGRLEAHYGDYSSTQSTNYNSSQVSDFKASGSSYSGNEFKATKEFMSSQGSHSSSSQGSQYSNSSQGSKTVSIQSLAKAHSARYGVKSQFPPPPPPPLSSPMENGDENNFSSRLHTLGSEKSNSRNPKGITARKMFTPPPSRISRSSNRVSQKSQTKASSVAKTNRDSIGSYTSSQDSTRNNIRSSAILEQMRRNRVRTLQYTPDSERPSLVSECVEQDHHNRMREIEKIKEQATDKAIRRSMASHASSKRGVQSDRGSRAIQKDPQQTRLSTRRSRAVSRTSSVLPPGSPPGTPPSMRNRPLPLPNSLLNRQADRSSRENLSQSTAPSINIADRHVTSNPPDVTDSGDSKLGALISVAHSAQGDRLTSKSHSSSRQSRLSQASNVASTRNSKRLGASQGPSIPRSSHRGNLAFDLSQLSVNKFKFSSSTAILENPSESPHDITMMERPSLQSSLGDSLLDEEVLTHSSGLAEHIKSMRARARAANKLPDEENRELVELQMRQEEHRKRMDELSKLAANHDENDSERDSTSTYVGLHDSSISLTEYSNNEFGTRSNSFASSASSVDIDDEDFDFENRPPRRIKRSGTFPFALEEMEQRPGTKSDDDEQRESLNGSDASFCKREEVARTADLSCSSINDLEQEDEPDNMTIHPSEHDFVEVNASEVLSSRSDVTVIQEYNDKSHLPRQTNESDFYKDEVDTLAFRPSEKSAEDEDRPMDSLMNPSRHSTKELKEMSQHFESDKYVCHTGNFANNTTTPSRRLSKDEQDEYAEVSRNSSKSSLDHEYEGIPRDASPRSSELSTNSTLERKSGYDSPPRRQSSEFAEPESSYLVFADQSSVESASDFIGEKLDHHFGPISSNSSNEGHRNGYKTPRRQSMESRGSGLSTPPRRSSVRTSSGCESEDHLEIEPERNSYLSVDQTSGLTTPPHRQSEQALGYDYEIEYRKSDQRLSETSNEHGPIRRLTLSRRSSKDYRNSQRLRLSEKSLEQNEARRSSAHESIQSVYRSSEESLKHESECESVSSSDLEPEDADSMIRASEQQADHETSGSKFQLLTSKLIPDGGDSGVEAISRKSYNSFLKSKQLAQVNELEEDTRSPRDTSDLHESFGKDQTKSLVFKSSEISERLASSRDSNVSSLDEELMNRPTIELFDIIHANRPSNSANKQDPSDTMHKLEASHLRRMEELNRIALDQLGDRLSNFNESMLGSAFQPGRSMYPGYRTEGDEIQWRSSSIMQEVQSKHQVDMEKLRRRIRQLEEECRESIASVLTPEEMDLSELDSDDDDVRPYGGRRSFNPQSSFMCASDLSASTISEHASDDGSEHHQPLPARILFERIAQLTQLQRAMAEAEGDSDDEKHHDRIKEQYRMLRSIKASSARQERESLSSEPLSEENWI</sequence>
<feature type="compositionally biased region" description="Polar residues" evidence="6">
    <location>
        <begin position="1331"/>
        <end position="1341"/>
    </location>
</feature>
<feature type="compositionally biased region" description="Basic and acidic residues" evidence="6">
    <location>
        <begin position="1478"/>
        <end position="1496"/>
    </location>
</feature>
<dbReference type="InterPro" id="IPR017455">
    <property type="entry name" value="Znf_FYVE-rel"/>
</dbReference>
<feature type="domain" description="FYVE-type" evidence="7">
    <location>
        <begin position="279"/>
        <end position="338"/>
    </location>
</feature>
<evidence type="ECO:0000259" key="7">
    <source>
        <dbReference type="PROSITE" id="PS50178"/>
    </source>
</evidence>
<feature type="compositionally biased region" description="Basic and acidic residues" evidence="6">
    <location>
        <begin position="1317"/>
        <end position="1330"/>
    </location>
</feature>
<feature type="compositionally biased region" description="Basic and acidic residues" evidence="6">
    <location>
        <begin position="790"/>
        <end position="800"/>
    </location>
</feature>
<dbReference type="EMBL" id="CCYD01000653">
    <property type="protein sequence ID" value="CEG43074.1"/>
    <property type="molecule type" value="Genomic_DNA"/>
</dbReference>
<keyword evidence="3" id="KW-0862">Zinc</keyword>
<dbReference type="PANTHER" id="PTHR13510">
    <property type="entry name" value="FYVE-FINGER-CONTAINING RAB5 EFFECTOR PROTEIN RABENOSYN-5-RELATED"/>
    <property type="match status" value="1"/>
</dbReference>
<dbReference type="STRING" id="4781.A0A0P1ANQ9"/>
<dbReference type="Pfam" id="PF01363">
    <property type="entry name" value="FYVE"/>
    <property type="match status" value="1"/>
</dbReference>
<feature type="compositionally biased region" description="Low complexity" evidence="6">
    <location>
        <begin position="548"/>
        <end position="560"/>
    </location>
</feature>
<evidence type="ECO:0000256" key="6">
    <source>
        <dbReference type="SAM" id="MobiDB-lite"/>
    </source>
</evidence>
<evidence type="ECO:0000313" key="9">
    <source>
        <dbReference type="EMBL" id="CEG43074.1"/>
    </source>
</evidence>
<dbReference type="InterPro" id="IPR052727">
    <property type="entry name" value="Rab4/Rab5_effector"/>
</dbReference>
<dbReference type="SUPFAM" id="SSF55961">
    <property type="entry name" value="Bet v1-like"/>
    <property type="match status" value="1"/>
</dbReference>
<dbReference type="PROSITE" id="PS50848">
    <property type="entry name" value="START"/>
    <property type="match status" value="1"/>
</dbReference>
<dbReference type="Gene3D" id="3.30.40.10">
    <property type="entry name" value="Zinc/RING finger domain, C3HC4 (zinc finger)"/>
    <property type="match status" value="1"/>
</dbReference>
<feature type="region of interest" description="Disordered" evidence="6">
    <location>
        <begin position="1237"/>
        <end position="1363"/>
    </location>
</feature>
<feature type="compositionally biased region" description="Low complexity" evidence="6">
    <location>
        <begin position="833"/>
        <end position="849"/>
    </location>
</feature>
<feature type="region of interest" description="Disordered" evidence="6">
    <location>
        <begin position="759"/>
        <end position="946"/>
    </location>
</feature>
<feature type="region of interest" description="Disordered" evidence="6">
    <location>
        <begin position="1386"/>
        <end position="1587"/>
    </location>
</feature>
<evidence type="ECO:0000256" key="3">
    <source>
        <dbReference type="ARBA" id="ARBA00022833"/>
    </source>
</evidence>
<keyword evidence="5" id="KW-0175">Coiled coil</keyword>
<dbReference type="RefSeq" id="XP_024579443.1">
    <property type="nucleotide sequence ID" value="XM_024729024.1"/>
</dbReference>
<protein>
    <submittedName>
        <fullName evidence="9">Zinc finger, RING/FYVE/PHD-type</fullName>
    </submittedName>
</protein>
<feature type="compositionally biased region" description="Low complexity" evidence="6">
    <location>
        <begin position="584"/>
        <end position="605"/>
    </location>
</feature>
<feature type="compositionally biased region" description="Basic and acidic residues" evidence="6">
    <location>
        <begin position="1264"/>
        <end position="1281"/>
    </location>
</feature>
<organism evidence="9 10">
    <name type="scientific">Plasmopara halstedii</name>
    <name type="common">Downy mildew of sunflower</name>
    <dbReference type="NCBI Taxonomy" id="4781"/>
    <lineage>
        <taxon>Eukaryota</taxon>
        <taxon>Sar</taxon>
        <taxon>Stramenopiles</taxon>
        <taxon>Oomycota</taxon>
        <taxon>Peronosporomycetes</taxon>
        <taxon>Peronosporales</taxon>
        <taxon>Peronosporaceae</taxon>
        <taxon>Plasmopara</taxon>
    </lineage>
</organism>
<feature type="compositionally biased region" description="Polar residues" evidence="6">
    <location>
        <begin position="689"/>
        <end position="722"/>
    </location>
</feature>
<feature type="compositionally biased region" description="Low complexity" evidence="6">
    <location>
        <begin position="907"/>
        <end position="921"/>
    </location>
</feature>
<name>A0A0P1ANQ9_PLAHL</name>
<evidence type="ECO:0000256" key="1">
    <source>
        <dbReference type="ARBA" id="ARBA00022723"/>
    </source>
</evidence>
<dbReference type="OrthoDB" id="166801at2759"/>
<feature type="compositionally biased region" description="Polar residues" evidence="6">
    <location>
        <begin position="1286"/>
        <end position="1296"/>
    </location>
</feature>
<feature type="compositionally biased region" description="Pro residues" evidence="6">
    <location>
        <begin position="627"/>
        <end position="636"/>
    </location>
</feature>
<evidence type="ECO:0000256" key="5">
    <source>
        <dbReference type="SAM" id="Coils"/>
    </source>
</evidence>
<feature type="compositionally biased region" description="Low complexity" evidence="6">
    <location>
        <begin position="679"/>
        <end position="688"/>
    </location>
</feature>
<proteinExistence type="predicted"/>
<feature type="region of interest" description="Disordered" evidence="6">
    <location>
        <begin position="1879"/>
        <end position="1929"/>
    </location>
</feature>
<dbReference type="GeneID" id="36408349"/>
<feature type="compositionally biased region" description="Basic and acidic residues" evidence="6">
    <location>
        <begin position="1342"/>
        <end position="1356"/>
    </location>
</feature>
<feature type="region of interest" description="Disordered" evidence="6">
    <location>
        <begin position="1092"/>
        <end position="1156"/>
    </location>
</feature>
<dbReference type="SMART" id="SM00064">
    <property type="entry name" value="FYVE"/>
    <property type="match status" value="1"/>
</dbReference>
<dbReference type="InterPro" id="IPR011011">
    <property type="entry name" value="Znf_FYVE_PHD"/>
</dbReference>
<feature type="compositionally biased region" description="Basic and acidic residues" evidence="6">
    <location>
        <begin position="507"/>
        <end position="518"/>
    </location>
</feature>
<keyword evidence="1" id="KW-0479">Metal-binding</keyword>
<evidence type="ECO:0000259" key="8">
    <source>
        <dbReference type="PROSITE" id="PS50848"/>
    </source>
</evidence>
<feature type="compositionally biased region" description="Low complexity" evidence="6">
    <location>
        <begin position="1919"/>
        <end position="1929"/>
    </location>
</feature>
<feature type="region of interest" description="Disordered" evidence="6">
    <location>
        <begin position="430"/>
        <end position="469"/>
    </location>
</feature>
<feature type="coiled-coil region" evidence="5">
    <location>
        <begin position="1033"/>
        <end position="1060"/>
    </location>
</feature>
<dbReference type="InterPro" id="IPR013083">
    <property type="entry name" value="Znf_RING/FYVE/PHD"/>
</dbReference>
<feature type="compositionally biased region" description="Low complexity" evidence="6">
    <location>
        <begin position="1422"/>
        <end position="1434"/>
    </location>
</feature>
<feature type="region of interest" description="Disordered" evidence="6">
    <location>
        <begin position="496"/>
        <end position="724"/>
    </location>
</feature>
<dbReference type="PROSITE" id="PS50178">
    <property type="entry name" value="ZF_FYVE"/>
    <property type="match status" value="1"/>
</dbReference>
<reference evidence="10" key="1">
    <citation type="submission" date="2014-09" db="EMBL/GenBank/DDBJ databases">
        <authorList>
            <person name="Sharma Rahul"/>
            <person name="Thines Marco"/>
        </authorList>
    </citation>
    <scope>NUCLEOTIDE SEQUENCE [LARGE SCALE GENOMIC DNA]</scope>
</reference>
<dbReference type="Proteomes" id="UP000054928">
    <property type="component" value="Unassembled WGS sequence"/>
</dbReference>
<dbReference type="GO" id="GO:0008289">
    <property type="term" value="F:lipid binding"/>
    <property type="evidence" value="ECO:0007669"/>
    <property type="project" value="InterPro"/>
</dbReference>
<feature type="compositionally biased region" description="Low complexity" evidence="6">
    <location>
        <begin position="443"/>
        <end position="463"/>
    </location>
</feature>
<accession>A0A0P1ANQ9</accession>
<feature type="compositionally biased region" description="Low complexity" evidence="6">
    <location>
        <begin position="1092"/>
        <end position="1101"/>
    </location>
</feature>
<feature type="compositionally biased region" description="Basic residues" evidence="6">
    <location>
        <begin position="1"/>
        <end position="12"/>
    </location>
</feature>
<dbReference type="InterPro" id="IPR002913">
    <property type="entry name" value="START_lipid-bd_dom"/>
</dbReference>
<feature type="compositionally biased region" description="Basic and acidic residues" evidence="6">
    <location>
        <begin position="531"/>
        <end position="545"/>
    </location>
</feature>
<evidence type="ECO:0000313" key="10">
    <source>
        <dbReference type="Proteomes" id="UP000054928"/>
    </source>
</evidence>
<dbReference type="CDD" id="cd15745">
    <property type="entry name" value="FYVE_RUFY4"/>
    <property type="match status" value="1"/>
</dbReference>
<feature type="compositionally biased region" description="Basic and acidic residues" evidence="6">
    <location>
        <begin position="1889"/>
        <end position="1901"/>
    </location>
</feature>
<evidence type="ECO:0000256" key="2">
    <source>
        <dbReference type="ARBA" id="ARBA00022771"/>
    </source>
</evidence>
<feature type="region of interest" description="Disordered" evidence="6">
    <location>
        <begin position="1621"/>
        <end position="1643"/>
    </location>
</feature>
<dbReference type="SUPFAM" id="SSF57903">
    <property type="entry name" value="FYVE/PHD zinc finger"/>
    <property type="match status" value="1"/>
</dbReference>
<feature type="coiled-coil region" evidence="5">
    <location>
        <begin position="1774"/>
        <end position="1801"/>
    </location>
</feature>
<feature type="compositionally biased region" description="Basic and acidic residues" evidence="6">
    <location>
        <begin position="1506"/>
        <end position="1533"/>
    </location>
</feature>